<proteinExistence type="predicted"/>
<dbReference type="CDD" id="cd02024">
    <property type="entry name" value="NRK1"/>
    <property type="match status" value="1"/>
</dbReference>
<reference evidence="1 2" key="1">
    <citation type="submission" date="2016-01" db="EMBL/GenBank/DDBJ databases">
        <title>Genome sequence of the yeast Holleya sinecauda.</title>
        <authorList>
            <person name="Dietrich F.S."/>
        </authorList>
    </citation>
    <scope>NUCLEOTIDE SEQUENCE [LARGE SCALE GENOMIC DNA]</scope>
    <source>
        <strain evidence="1 2">ATCC 58844</strain>
    </source>
</reference>
<sequence>MKMKARSATARDTLQCHNCCIMPDKSVVLVSISGCSSSGKTSLAELAAEVLGAALVYQDDFYKVDDQIPYDDQFQVLNWEIPEALQMDAFQSELQSIKATGSPTIRLMHNKNVDDISKFGLPDEYIGELKAKYRSKINLEAFQIVFVDGFLLFHDDSLKSEFDTKILIRVPYEILKSRRAAREGYTTSESFWVDPPFYFDEFVYKSYKHYHKHLFENGDVEGKLCANEIKDVMNDDDDITVSLTKLLDTVIDSFCYR</sequence>
<dbReference type="AlphaFoldDB" id="A0A120K1T7"/>
<dbReference type="STRING" id="45286.A0A120K1T7"/>
<dbReference type="PANTHER" id="PTHR10285">
    <property type="entry name" value="URIDINE KINASE"/>
    <property type="match status" value="1"/>
</dbReference>
<gene>
    <name evidence="1" type="ORF">AW171_hschr31579</name>
</gene>
<evidence type="ECO:0000313" key="1">
    <source>
        <dbReference type="EMBL" id="AMD19729.1"/>
    </source>
</evidence>
<dbReference type="Proteomes" id="UP000243052">
    <property type="component" value="Chromosome iii"/>
</dbReference>
<organism evidence="1 2">
    <name type="scientific">Eremothecium sinecaudum</name>
    <dbReference type="NCBI Taxonomy" id="45286"/>
    <lineage>
        <taxon>Eukaryota</taxon>
        <taxon>Fungi</taxon>
        <taxon>Dikarya</taxon>
        <taxon>Ascomycota</taxon>
        <taxon>Saccharomycotina</taxon>
        <taxon>Saccharomycetes</taxon>
        <taxon>Saccharomycetales</taxon>
        <taxon>Saccharomycetaceae</taxon>
        <taxon>Eremothecium</taxon>
    </lineage>
</organism>
<name>A0A120K1T7_9SACH</name>
<dbReference type="RefSeq" id="XP_017986725.1">
    <property type="nucleotide sequence ID" value="XM_018131387.1"/>
</dbReference>
<dbReference type="OrthoDB" id="10041966at2759"/>
<keyword evidence="2" id="KW-1185">Reference proteome</keyword>
<dbReference type="Gene3D" id="3.40.50.300">
    <property type="entry name" value="P-loop containing nucleotide triphosphate hydrolases"/>
    <property type="match status" value="1"/>
</dbReference>
<dbReference type="InterPro" id="IPR027417">
    <property type="entry name" value="P-loop_NTPase"/>
</dbReference>
<evidence type="ECO:0000313" key="2">
    <source>
        <dbReference type="Proteomes" id="UP000243052"/>
    </source>
</evidence>
<accession>A0A120K1T7</accession>
<dbReference type="SUPFAM" id="SSF52540">
    <property type="entry name" value="P-loop containing nucleoside triphosphate hydrolases"/>
    <property type="match status" value="1"/>
</dbReference>
<protein>
    <submittedName>
        <fullName evidence="1">HCL422Cp</fullName>
    </submittedName>
</protein>
<dbReference type="GeneID" id="28722943"/>
<dbReference type="EMBL" id="CP014243">
    <property type="protein sequence ID" value="AMD19729.1"/>
    <property type="molecule type" value="Genomic_DNA"/>
</dbReference>